<accession>A0AAV9J4F4</accession>
<reference evidence="3 4" key="1">
    <citation type="submission" date="2021-11" db="EMBL/GenBank/DDBJ databases">
        <title>Black yeast isolated from Biological Soil Crust.</title>
        <authorList>
            <person name="Kurbessoian T."/>
        </authorList>
    </citation>
    <scope>NUCLEOTIDE SEQUENCE [LARGE SCALE GENOMIC DNA]</scope>
    <source>
        <strain evidence="3 4">CCFEE 5522</strain>
    </source>
</reference>
<dbReference type="PANTHER" id="PTHR47843">
    <property type="entry name" value="BTB DOMAIN-CONTAINING PROTEIN-RELATED"/>
    <property type="match status" value="1"/>
</dbReference>
<dbReference type="Pfam" id="PF00651">
    <property type="entry name" value="BTB"/>
    <property type="match status" value="1"/>
</dbReference>
<dbReference type="AlphaFoldDB" id="A0AAV9J4F4"/>
<evidence type="ECO:0000259" key="2">
    <source>
        <dbReference type="PROSITE" id="PS50097"/>
    </source>
</evidence>
<dbReference type="InterPro" id="IPR011333">
    <property type="entry name" value="SKP1/BTB/POZ_sf"/>
</dbReference>
<feature type="region of interest" description="Disordered" evidence="1">
    <location>
        <begin position="121"/>
        <end position="180"/>
    </location>
</feature>
<dbReference type="EMBL" id="JAVFHQ010000089">
    <property type="protein sequence ID" value="KAK4539601.1"/>
    <property type="molecule type" value="Genomic_DNA"/>
</dbReference>
<dbReference type="PROSITE" id="PS50097">
    <property type="entry name" value="BTB"/>
    <property type="match status" value="1"/>
</dbReference>
<name>A0AAV9J4F4_9PEZI</name>
<feature type="domain" description="BTB" evidence="2">
    <location>
        <begin position="7"/>
        <end position="76"/>
    </location>
</feature>
<dbReference type="Proteomes" id="UP001324427">
    <property type="component" value="Unassembled WGS sequence"/>
</dbReference>
<evidence type="ECO:0000313" key="3">
    <source>
        <dbReference type="EMBL" id="KAK4539601.1"/>
    </source>
</evidence>
<organism evidence="3 4">
    <name type="scientific">Oleoguttula mirabilis</name>
    <dbReference type="NCBI Taxonomy" id="1507867"/>
    <lineage>
        <taxon>Eukaryota</taxon>
        <taxon>Fungi</taxon>
        <taxon>Dikarya</taxon>
        <taxon>Ascomycota</taxon>
        <taxon>Pezizomycotina</taxon>
        <taxon>Dothideomycetes</taxon>
        <taxon>Dothideomycetidae</taxon>
        <taxon>Mycosphaerellales</taxon>
        <taxon>Teratosphaeriaceae</taxon>
        <taxon>Oleoguttula</taxon>
    </lineage>
</organism>
<gene>
    <name evidence="3" type="ORF">LTR36_010537</name>
</gene>
<proteinExistence type="predicted"/>
<protein>
    <recommendedName>
        <fullName evidence="2">BTB domain-containing protein</fullName>
    </recommendedName>
</protein>
<evidence type="ECO:0000313" key="4">
    <source>
        <dbReference type="Proteomes" id="UP001324427"/>
    </source>
</evidence>
<dbReference type="InterPro" id="IPR000210">
    <property type="entry name" value="BTB/POZ_dom"/>
</dbReference>
<comment type="caution">
    <text evidence="3">The sequence shown here is derived from an EMBL/GenBank/DDBJ whole genome shotgun (WGS) entry which is preliminary data.</text>
</comment>
<dbReference type="SUPFAM" id="SSF54695">
    <property type="entry name" value="POZ domain"/>
    <property type="match status" value="1"/>
</dbReference>
<evidence type="ECO:0000256" key="1">
    <source>
        <dbReference type="SAM" id="MobiDB-lite"/>
    </source>
</evidence>
<dbReference type="Gene3D" id="3.30.710.10">
    <property type="entry name" value="Potassium Channel Kv1.1, Chain A"/>
    <property type="match status" value="1"/>
</dbReference>
<dbReference type="PANTHER" id="PTHR47843:SF2">
    <property type="entry name" value="BTB DOMAIN-CONTAINING PROTEIN"/>
    <property type="match status" value="1"/>
</dbReference>
<keyword evidence="4" id="KW-1185">Reference proteome</keyword>
<sequence length="314" mass="34660">MHECLDTTATVLVGFERVPFIVHKGLICRYGDFFRGAFDGRFKEGKDMEVELKLDSVKDFALFLHWLYAQSVHVPTTSEHKKYAVYEDVRKATTKSKLAPIGSGHAEVDSPLAREGIEERSVSADGDLENSKNTTAAEEFASAAPEDTTTKEISSTVQDREAEGQGTDDEDPGVDQKEDEQTQDCLVDLFVFADCRGVSGLRNNTMSLLTSQRDSDWSLLTEDSERVGRAYSSLSQGSAPCRYLVNEAACWWGADLADLGDYPTDFIADVLRAVLVARSEGKGLEPMWHDNMCILHDHVDTAEETACKAAKKGD</sequence>